<dbReference type="InterPro" id="IPR036663">
    <property type="entry name" value="Fumarylacetoacetase_C_sf"/>
</dbReference>
<reference evidence="4 5" key="3">
    <citation type="submission" date="2019-11" db="EMBL/GenBank/DDBJ databases">
        <title>A de novo genome assembly of a pear dwarfing rootstock.</title>
        <authorList>
            <person name="Wang F."/>
            <person name="Wang J."/>
            <person name="Li S."/>
            <person name="Zhang Y."/>
            <person name="Fang M."/>
            <person name="Ma L."/>
            <person name="Zhao Y."/>
            <person name="Jiang S."/>
        </authorList>
    </citation>
    <scope>NUCLEOTIDE SEQUENCE [LARGE SCALE GENOMIC DNA]</scope>
    <source>
        <strain evidence="4">S2</strain>
        <tissue evidence="4">Leaf</tissue>
    </source>
</reference>
<comment type="similarity">
    <text evidence="1">Belongs to the FAH family.</text>
</comment>
<dbReference type="Gene3D" id="3.90.850.10">
    <property type="entry name" value="Fumarylacetoacetase-like, C-terminal domain"/>
    <property type="match status" value="1"/>
</dbReference>
<dbReference type="PANTHER" id="PTHR11820:SF7">
    <property type="entry name" value="ACYLPYRUVASE FAHD1, MITOCHONDRIAL"/>
    <property type="match status" value="1"/>
</dbReference>
<proteinExistence type="inferred from homology"/>
<dbReference type="InterPro" id="IPR011234">
    <property type="entry name" value="Fumarylacetoacetase-like_C"/>
</dbReference>
<dbReference type="OrthoDB" id="5544992at2759"/>
<dbReference type="PANTHER" id="PTHR11820">
    <property type="entry name" value="ACYLPYRUVASE"/>
    <property type="match status" value="1"/>
</dbReference>
<dbReference type="Pfam" id="PF01557">
    <property type="entry name" value="FAA_hydrolase"/>
    <property type="match status" value="1"/>
</dbReference>
<protein>
    <submittedName>
        <fullName evidence="4">Acylpyruvase FAHD1</fullName>
    </submittedName>
</protein>
<dbReference type="GO" id="GO:0005739">
    <property type="term" value="C:mitochondrion"/>
    <property type="evidence" value="ECO:0007669"/>
    <property type="project" value="TreeGrafter"/>
</dbReference>
<evidence type="ECO:0000259" key="3">
    <source>
        <dbReference type="Pfam" id="PF01557"/>
    </source>
</evidence>
<evidence type="ECO:0000313" key="4">
    <source>
        <dbReference type="EMBL" id="KAB2599811.1"/>
    </source>
</evidence>
<evidence type="ECO:0000313" key="5">
    <source>
        <dbReference type="Proteomes" id="UP000327157"/>
    </source>
</evidence>
<dbReference type="EMBL" id="SMOL01000753">
    <property type="protein sequence ID" value="KAB2599811.1"/>
    <property type="molecule type" value="Genomic_DNA"/>
</dbReference>
<accession>A0A5N5FD91</accession>
<name>A0A5N5FD91_9ROSA</name>
<reference evidence="4 5" key="1">
    <citation type="submission" date="2019-09" db="EMBL/GenBank/DDBJ databases">
        <authorList>
            <person name="Ou C."/>
        </authorList>
    </citation>
    <scope>NUCLEOTIDE SEQUENCE [LARGE SCALE GENOMIC DNA]</scope>
    <source>
        <strain evidence="4">S2</strain>
        <tissue evidence="4">Leaf</tissue>
    </source>
</reference>
<dbReference type="Proteomes" id="UP000327157">
    <property type="component" value="Chromosome 13"/>
</dbReference>
<keyword evidence="5" id="KW-1185">Reference proteome</keyword>
<evidence type="ECO:0000256" key="2">
    <source>
        <dbReference type="ARBA" id="ARBA00022723"/>
    </source>
</evidence>
<reference evidence="5" key="2">
    <citation type="submission" date="2019-10" db="EMBL/GenBank/DDBJ databases">
        <title>A de novo genome assembly of a pear dwarfing rootstock.</title>
        <authorList>
            <person name="Wang F."/>
            <person name="Wang J."/>
            <person name="Li S."/>
            <person name="Zhang Y."/>
            <person name="Fang M."/>
            <person name="Ma L."/>
            <person name="Zhao Y."/>
            <person name="Jiang S."/>
        </authorList>
    </citation>
    <scope>NUCLEOTIDE SEQUENCE [LARGE SCALE GENOMIC DNA]</scope>
</reference>
<sequence>MLIVPDLLLSLDHEVELAVIISQKPHNVPQSTTVDYVAGYALGLDMNAREIQASAKFNYLPWSRAVSLALGGRSKLGFINGSIKISDASSPNYESWLSKDQLPISIKFWKRVNGRTRVMYPSPSLLSLPSSPLIRPFSSFSLIDTFYNVNYNNF</sequence>
<dbReference type="GO" id="GO:0046872">
    <property type="term" value="F:metal ion binding"/>
    <property type="evidence" value="ECO:0007669"/>
    <property type="project" value="UniProtKB-KW"/>
</dbReference>
<keyword evidence="2" id="KW-0479">Metal-binding</keyword>
<evidence type="ECO:0000256" key="1">
    <source>
        <dbReference type="ARBA" id="ARBA00010211"/>
    </source>
</evidence>
<dbReference type="AlphaFoldDB" id="A0A5N5FD91"/>
<organism evidence="4 5">
    <name type="scientific">Pyrus ussuriensis x Pyrus communis</name>
    <dbReference type="NCBI Taxonomy" id="2448454"/>
    <lineage>
        <taxon>Eukaryota</taxon>
        <taxon>Viridiplantae</taxon>
        <taxon>Streptophyta</taxon>
        <taxon>Embryophyta</taxon>
        <taxon>Tracheophyta</taxon>
        <taxon>Spermatophyta</taxon>
        <taxon>Magnoliopsida</taxon>
        <taxon>eudicotyledons</taxon>
        <taxon>Gunneridae</taxon>
        <taxon>Pentapetalae</taxon>
        <taxon>rosids</taxon>
        <taxon>fabids</taxon>
        <taxon>Rosales</taxon>
        <taxon>Rosaceae</taxon>
        <taxon>Amygdaloideae</taxon>
        <taxon>Maleae</taxon>
        <taxon>Pyrus</taxon>
    </lineage>
</organism>
<dbReference type="SUPFAM" id="SSF56529">
    <property type="entry name" value="FAH"/>
    <property type="match status" value="1"/>
</dbReference>
<dbReference type="GO" id="GO:0018773">
    <property type="term" value="F:acetylpyruvate hydrolase activity"/>
    <property type="evidence" value="ECO:0007669"/>
    <property type="project" value="TreeGrafter"/>
</dbReference>
<gene>
    <name evidence="4" type="ORF">D8674_010082</name>
</gene>
<comment type="caution">
    <text evidence="4">The sequence shown here is derived from an EMBL/GenBank/DDBJ whole genome shotgun (WGS) entry which is preliminary data.</text>
</comment>
<feature type="domain" description="Fumarylacetoacetase-like C-terminal" evidence="3">
    <location>
        <begin position="7"/>
        <end position="66"/>
    </location>
</feature>